<sequence>MPNDKGIMFSRNMIQAIDENRKTQMRRL</sequence>
<feature type="non-terminal residue" evidence="1">
    <location>
        <position position="28"/>
    </location>
</feature>
<gene>
    <name evidence="1" type="ORF">LCGC14_2235820</name>
</gene>
<protein>
    <submittedName>
        <fullName evidence="1">Uncharacterized protein</fullName>
    </submittedName>
</protein>
<dbReference type="AlphaFoldDB" id="A0A0F9D6N9"/>
<evidence type="ECO:0000313" key="1">
    <source>
        <dbReference type="EMBL" id="KKL57403.1"/>
    </source>
</evidence>
<comment type="caution">
    <text evidence="1">The sequence shown here is derived from an EMBL/GenBank/DDBJ whole genome shotgun (WGS) entry which is preliminary data.</text>
</comment>
<proteinExistence type="predicted"/>
<name>A0A0F9D6N9_9ZZZZ</name>
<reference evidence="1" key="1">
    <citation type="journal article" date="2015" name="Nature">
        <title>Complex archaea that bridge the gap between prokaryotes and eukaryotes.</title>
        <authorList>
            <person name="Spang A."/>
            <person name="Saw J.H."/>
            <person name="Jorgensen S.L."/>
            <person name="Zaremba-Niedzwiedzka K."/>
            <person name="Martijn J."/>
            <person name="Lind A.E."/>
            <person name="van Eijk R."/>
            <person name="Schleper C."/>
            <person name="Guy L."/>
            <person name="Ettema T.J."/>
        </authorList>
    </citation>
    <scope>NUCLEOTIDE SEQUENCE</scope>
</reference>
<dbReference type="EMBL" id="LAZR01030180">
    <property type="protein sequence ID" value="KKL57403.1"/>
    <property type="molecule type" value="Genomic_DNA"/>
</dbReference>
<accession>A0A0F9D6N9</accession>
<organism evidence="1">
    <name type="scientific">marine sediment metagenome</name>
    <dbReference type="NCBI Taxonomy" id="412755"/>
    <lineage>
        <taxon>unclassified sequences</taxon>
        <taxon>metagenomes</taxon>
        <taxon>ecological metagenomes</taxon>
    </lineage>
</organism>